<dbReference type="InterPro" id="IPR017850">
    <property type="entry name" value="Alkaline_phosphatase_core_sf"/>
</dbReference>
<dbReference type="EMBL" id="QYAC01000008">
    <property type="protein sequence ID" value="MBL3680562.1"/>
    <property type="molecule type" value="Genomic_DNA"/>
</dbReference>
<gene>
    <name evidence="2" type="ORF">D3230_14870</name>
</gene>
<sequence>MARRVRVRGGRGLLCARAAPRSVRRLCHQRHGHEHGHGLRRVRPRPHVIPHPPAGCGAAPRRTPLRRFPTTPQEPPVITLPASFPPPPDTAPRRRILLVGLDGLRVDRAIDAGLMPTLARLAAAGSRHRMVVATPTLSGPSWATILTGATIAEHGVTDNQFFGARLSQYPDLLSRAFYADPRRVTFAAASWPPLVDPAGFGPIIHERVEQHRAGQHRVVIRDGETRGYVSFDAEMVEHSLWALRHDTPDVCFTYLCDADESGHLHGPLSPEYAASLARLDAHLARLAAEVERLAAESGDDWLLAVTSDHGHVDAGGHGGDSDIERESFVVLARPGRAPLAWPAEITATSVTPRLLAFLDPAPAAPATDPSPAP</sequence>
<reference evidence="2 3" key="1">
    <citation type="submission" date="2018-09" db="EMBL/GenBank/DDBJ databases">
        <title>Comparative genomics of Leucobacter spp.</title>
        <authorList>
            <person name="Reis A.C."/>
            <person name="Kolvenbach B.A."/>
            <person name="Corvini P.F.X."/>
            <person name="Nunes O.C."/>
        </authorList>
    </citation>
    <scope>NUCLEOTIDE SEQUENCE [LARGE SCALE GENOMIC DNA]</scope>
    <source>
        <strain evidence="2 3">TAN 31504</strain>
    </source>
</reference>
<dbReference type="Pfam" id="PF01663">
    <property type="entry name" value="Phosphodiest"/>
    <property type="match status" value="1"/>
</dbReference>
<dbReference type="Gene3D" id="3.40.720.10">
    <property type="entry name" value="Alkaline Phosphatase, subunit A"/>
    <property type="match status" value="1"/>
</dbReference>
<protein>
    <recommendedName>
        <fullName evidence="4">Alkaline phosphatase family protein</fullName>
    </recommendedName>
</protein>
<evidence type="ECO:0000256" key="1">
    <source>
        <dbReference type="SAM" id="MobiDB-lite"/>
    </source>
</evidence>
<evidence type="ECO:0000313" key="3">
    <source>
        <dbReference type="Proteomes" id="UP001645859"/>
    </source>
</evidence>
<proteinExistence type="predicted"/>
<feature type="compositionally biased region" description="Low complexity" evidence="1">
    <location>
        <begin position="60"/>
        <end position="71"/>
    </location>
</feature>
<feature type="compositionally biased region" description="Basic residues" evidence="1">
    <location>
        <begin position="30"/>
        <end position="48"/>
    </location>
</feature>
<dbReference type="PANTHER" id="PTHR10151">
    <property type="entry name" value="ECTONUCLEOTIDE PYROPHOSPHATASE/PHOSPHODIESTERASE"/>
    <property type="match status" value="1"/>
</dbReference>
<accession>A0ABS1SJ21</accession>
<dbReference type="SUPFAM" id="SSF53649">
    <property type="entry name" value="Alkaline phosphatase-like"/>
    <property type="match status" value="1"/>
</dbReference>
<comment type="caution">
    <text evidence="2">The sequence shown here is derived from an EMBL/GenBank/DDBJ whole genome shotgun (WGS) entry which is preliminary data.</text>
</comment>
<name>A0ABS1SJ21_9MICO</name>
<dbReference type="Proteomes" id="UP001645859">
    <property type="component" value="Unassembled WGS sequence"/>
</dbReference>
<dbReference type="PANTHER" id="PTHR10151:SF120">
    <property type="entry name" value="BIS(5'-ADENOSYL)-TRIPHOSPHATASE"/>
    <property type="match status" value="1"/>
</dbReference>
<keyword evidence="3" id="KW-1185">Reference proteome</keyword>
<organism evidence="2 3">
    <name type="scientific">Leucobacter chromiireducens subsp. solipictus</name>
    <dbReference type="NCBI Taxonomy" id="398235"/>
    <lineage>
        <taxon>Bacteria</taxon>
        <taxon>Bacillati</taxon>
        <taxon>Actinomycetota</taxon>
        <taxon>Actinomycetes</taxon>
        <taxon>Micrococcales</taxon>
        <taxon>Microbacteriaceae</taxon>
        <taxon>Leucobacter</taxon>
    </lineage>
</organism>
<dbReference type="InterPro" id="IPR002591">
    <property type="entry name" value="Phosphodiest/P_Trfase"/>
</dbReference>
<feature type="region of interest" description="Disordered" evidence="1">
    <location>
        <begin position="30"/>
        <end position="91"/>
    </location>
</feature>
<evidence type="ECO:0000313" key="2">
    <source>
        <dbReference type="EMBL" id="MBL3680562.1"/>
    </source>
</evidence>
<evidence type="ECO:0008006" key="4">
    <source>
        <dbReference type="Google" id="ProtNLM"/>
    </source>
</evidence>